<evidence type="ECO:0000256" key="7">
    <source>
        <dbReference type="ARBA" id="ARBA00022605"/>
    </source>
</evidence>
<name>A0A9P7MEA2_9HYPO</name>
<dbReference type="NCBIfam" id="NF001770">
    <property type="entry name" value="PRK00509.1"/>
    <property type="match status" value="1"/>
</dbReference>
<dbReference type="InterPro" id="IPR048268">
    <property type="entry name" value="Arginosuc_syn_C"/>
</dbReference>
<dbReference type="SUPFAM" id="SSF52402">
    <property type="entry name" value="Adenine nucleotide alpha hydrolases-like"/>
    <property type="match status" value="1"/>
</dbReference>
<dbReference type="Gene3D" id="3.40.50.620">
    <property type="entry name" value="HUPs"/>
    <property type="match status" value="1"/>
</dbReference>
<comment type="caution">
    <text evidence="14">The sequence shown here is derived from an EMBL/GenBank/DDBJ whole genome shotgun (WGS) entry which is preliminary data.</text>
</comment>
<dbReference type="PROSITE" id="PS00565">
    <property type="entry name" value="ARGININOSUCCIN_SYN_2"/>
    <property type="match status" value="1"/>
</dbReference>
<evidence type="ECO:0000256" key="9">
    <source>
        <dbReference type="ARBA" id="ARBA00022840"/>
    </source>
</evidence>
<evidence type="ECO:0000256" key="1">
    <source>
        <dbReference type="ARBA" id="ARBA00004967"/>
    </source>
</evidence>
<evidence type="ECO:0000259" key="13">
    <source>
        <dbReference type="Pfam" id="PF20979"/>
    </source>
</evidence>
<dbReference type="InterPro" id="IPR001518">
    <property type="entry name" value="Arginosuc_synth"/>
</dbReference>
<dbReference type="InterPro" id="IPR014729">
    <property type="entry name" value="Rossmann-like_a/b/a_fold"/>
</dbReference>
<evidence type="ECO:0000256" key="8">
    <source>
        <dbReference type="ARBA" id="ARBA00022741"/>
    </source>
</evidence>
<accession>A0A9P7MEA2</accession>
<comment type="subunit">
    <text evidence="2">Homotetramer.</text>
</comment>
<keyword evidence="7" id="KW-0028">Amino-acid biosynthesis</keyword>
<evidence type="ECO:0000313" key="15">
    <source>
        <dbReference type="Proteomes" id="UP000706124"/>
    </source>
</evidence>
<dbReference type="PANTHER" id="PTHR11587">
    <property type="entry name" value="ARGININOSUCCINATE SYNTHASE"/>
    <property type="match status" value="1"/>
</dbReference>
<dbReference type="GO" id="GO:0005524">
    <property type="term" value="F:ATP binding"/>
    <property type="evidence" value="ECO:0007669"/>
    <property type="project" value="UniProtKB-KW"/>
</dbReference>
<comment type="similarity">
    <text evidence="11">Belongs to the argininosuccinate synthase family. Type 1 subfamily.</text>
</comment>
<evidence type="ECO:0000256" key="4">
    <source>
        <dbReference type="ARBA" id="ARBA00014810"/>
    </source>
</evidence>
<dbReference type="GO" id="GO:0006526">
    <property type="term" value="P:L-arginine biosynthetic process"/>
    <property type="evidence" value="ECO:0007669"/>
    <property type="project" value="UniProtKB-KW"/>
</dbReference>
<evidence type="ECO:0000256" key="5">
    <source>
        <dbReference type="ARBA" id="ARBA00022571"/>
    </source>
</evidence>
<dbReference type="Proteomes" id="UP000706124">
    <property type="component" value="Unassembled WGS sequence"/>
</dbReference>
<dbReference type="FunFam" id="3.40.50.620:FF:000019">
    <property type="entry name" value="Argininosuccinate synthase"/>
    <property type="match status" value="1"/>
</dbReference>
<dbReference type="Pfam" id="PF00764">
    <property type="entry name" value="Arginosuc_synth"/>
    <property type="match status" value="1"/>
</dbReference>
<keyword evidence="15" id="KW-1185">Reference proteome</keyword>
<keyword evidence="9" id="KW-0067">ATP-binding</keyword>
<dbReference type="AlphaFoldDB" id="A0A9P7MEA2"/>
<protein>
    <recommendedName>
        <fullName evidence="4">Argininosuccinate synthase</fullName>
        <ecNumber evidence="3">6.3.4.5</ecNumber>
    </recommendedName>
    <alternativeName>
        <fullName evidence="10">Citrulline--aspartate ligase</fullName>
    </alternativeName>
</protein>
<keyword evidence="8" id="KW-0547">Nucleotide-binding</keyword>
<keyword evidence="5" id="KW-0055">Arginine biosynthesis</keyword>
<dbReference type="PROSITE" id="PS00564">
    <property type="entry name" value="ARGININOSUCCIN_SYN_1"/>
    <property type="match status" value="1"/>
</dbReference>
<proteinExistence type="inferred from homology"/>
<dbReference type="Gene3D" id="3.90.1260.10">
    <property type="entry name" value="Argininosuccinate synthetase, chain A, domain 2"/>
    <property type="match status" value="1"/>
</dbReference>
<dbReference type="Pfam" id="PF20979">
    <property type="entry name" value="Arginosuc_syn_C"/>
    <property type="match status" value="1"/>
</dbReference>
<evidence type="ECO:0000256" key="3">
    <source>
        <dbReference type="ARBA" id="ARBA00012286"/>
    </source>
</evidence>
<dbReference type="PANTHER" id="PTHR11587:SF2">
    <property type="entry name" value="ARGININOSUCCINATE SYNTHASE"/>
    <property type="match status" value="1"/>
</dbReference>
<dbReference type="InterPro" id="IPR018223">
    <property type="entry name" value="Arginosuc_synth_CS"/>
</dbReference>
<dbReference type="InterPro" id="IPR048267">
    <property type="entry name" value="Arginosuc_syn_N"/>
</dbReference>
<dbReference type="OrthoDB" id="1688907at2759"/>
<dbReference type="InterPro" id="IPR023434">
    <property type="entry name" value="Arginosuc_synth_type_1_subfam"/>
</dbReference>
<sequence>MAGSKGKVCLAYSGGLDTSTILAWLLEQQYEVVCYLANVGQEEDWAAVEKKALQIGASKMIIDDLQKVFVDELCWKAVQCNAIYEDQYLLGTSLARPVIARGMMKAAEKEGCDFVSHGCTGKGNDQVRFELAYLTINPAIKVIAPWRDPLFYQRFQGRNDLLDYAAEKGIPVTSTKAKPYSMDDNLAHCSYEAGMLEDPNVTPPEDMWTRTISPLKAPDTPLDITVHFEKGLPVKVVTPQKTVTESLELFNLLNALGKEHGIGRVDIVENRFIGLKSRGCYDSPAMTILRLAHISIEGLVLDGRVRSLRDNLSKQWSELLYNGLYFSPERAFLQPSLDFSQQRVNGEVRLQLYKGNAYVLGRTSNEKLYSEEDASMDSLTTFDPSETSGFITINAIRLKKYGLQLAEAGIEL</sequence>
<gene>
    <name evidence="14" type="ORF">E4U60_000322</name>
</gene>
<dbReference type="HAMAP" id="MF_00005">
    <property type="entry name" value="Arg_succ_synth_type1"/>
    <property type="match status" value="1"/>
</dbReference>
<organism evidence="14 15">
    <name type="scientific">Claviceps pazoutovae</name>
    <dbReference type="NCBI Taxonomy" id="1649127"/>
    <lineage>
        <taxon>Eukaryota</taxon>
        <taxon>Fungi</taxon>
        <taxon>Dikarya</taxon>
        <taxon>Ascomycota</taxon>
        <taxon>Pezizomycotina</taxon>
        <taxon>Sordariomycetes</taxon>
        <taxon>Hypocreomycetidae</taxon>
        <taxon>Hypocreales</taxon>
        <taxon>Clavicipitaceae</taxon>
        <taxon>Claviceps</taxon>
    </lineage>
</organism>
<dbReference type="CDD" id="cd01999">
    <property type="entry name" value="ASS"/>
    <property type="match status" value="1"/>
</dbReference>
<reference evidence="14 15" key="1">
    <citation type="journal article" date="2020" name="bioRxiv">
        <title>Whole genome comparisons of ergot fungi reveals the divergence and evolution of species within the genus Claviceps are the result of varying mechanisms driving genome evolution and host range expansion.</title>
        <authorList>
            <person name="Wyka S.A."/>
            <person name="Mondo S.J."/>
            <person name="Liu M."/>
            <person name="Dettman J."/>
            <person name="Nalam V."/>
            <person name="Broders K.D."/>
        </authorList>
    </citation>
    <scope>NUCLEOTIDE SEQUENCE [LARGE SCALE GENOMIC DNA]</scope>
    <source>
        <strain evidence="14 15">CCC 1485</strain>
    </source>
</reference>
<dbReference type="GO" id="GO:0004055">
    <property type="term" value="F:argininosuccinate synthase activity"/>
    <property type="evidence" value="ECO:0007669"/>
    <property type="project" value="UniProtKB-EC"/>
</dbReference>
<dbReference type="InterPro" id="IPR024074">
    <property type="entry name" value="AS_cat/multimer_dom_body"/>
</dbReference>
<dbReference type="FunFam" id="3.90.1260.10:FF:000003">
    <property type="entry name" value="Argininosuccinate synthase"/>
    <property type="match status" value="1"/>
</dbReference>
<feature type="domain" description="Arginosuccinate synthase-like N-terminal" evidence="12">
    <location>
        <begin position="7"/>
        <end position="171"/>
    </location>
</feature>
<comment type="pathway">
    <text evidence="1">Amino-acid biosynthesis; L-arginine biosynthesis; L-arginine from L-ornithine and carbamoyl phosphate: step 2/3.</text>
</comment>
<dbReference type="EMBL" id="SRPO01000108">
    <property type="protein sequence ID" value="KAG5940747.1"/>
    <property type="molecule type" value="Genomic_DNA"/>
</dbReference>
<dbReference type="GO" id="GO:0000050">
    <property type="term" value="P:urea cycle"/>
    <property type="evidence" value="ECO:0007669"/>
    <property type="project" value="TreeGrafter"/>
</dbReference>
<evidence type="ECO:0000256" key="11">
    <source>
        <dbReference type="ARBA" id="ARBA00060987"/>
    </source>
</evidence>
<evidence type="ECO:0000313" key="14">
    <source>
        <dbReference type="EMBL" id="KAG5940747.1"/>
    </source>
</evidence>
<dbReference type="GO" id="GO:0000053">
    <property type="term" value="P:argininosuccinate metabolic process"/>
    <property type="evidence" value="ECO:0007669"/>
    <property type="project" value="TreeGrafter"/>
</dbReference>
<dbReference type="EC" id="6.3.4.5" evidence="3"/>
<evidence type="ECO:0000259" key="12">
    <source>
        <dbReference type="Pfam" id="PF00764"/>
    </source>
</evidence>
<dbReference type="SUPFAM" id="SSF69864">
    <property type="entry name" value="Argininosuccinate synthetase, C-terminal domain"/>
    <property type="match status" value="1"/>
</dbReference>
<evidence type="ECO:0000256" key="2">
    <source>
        <dbReference type="ARBA" id="ARBA00011881"/>
    </source>
</evidence>
<dbReference type="GO" id="GO:0005737">
    <property type="term" value="C:cytoplasm"/>
    <property type="evidence" value="ECO:0007669"/>
    <property type="project" value="TreeGrafter"/>
</dbReference>
<evidence type="ECO:0000256" key="6">
    <source>
        <dbReference type="ARBA" id="ARBA00022598"/>
    </source>
</evidence>
<feature type="domain" description="Arginosuccinate synthase C-terminal" evidence="13">
    <location>
        <begin position="180"/>
        <end position="401"/>
    </location>
</feature>
<dbReference type="NCBIfam" id="TIGR00032">
    <property type="entry name" value="argG"/>
    <property type="match status" value="1"/>
</dbReference>
<keyword evidence="6" id="KW-0436">Ligase</keyword>
<evidence type="ECO:0000256" key="10">
    <source>
        <dbReference type="ARBA" id="ARBA00029916"/>
    </source>
</evidence>